<keyword evidence="3" id="KW-1185">Reference proteome</keyword>
<dbReference type="HOGENOM" id="CLU_2512217_0_0_1"/>
<gene>
    <name evidence="2" type="ORF">AFUB_057980</name>
</gene>
<name>B0Y0N8_ASPFC</name>
<feature type="transmembrane region" description="Helical" evidence="1">
    <location>
        <begin position="48"/>
        <end position="66"/>
    </location>
</feature>
<dbReference type="EMBL" id="DS499597">
    <property type="protein sequence ID" value="EDP51779.1"/>
    <property type="molecule type" value="Genomic_DNA"/>
</dbReference>
<dbReference type="OrthoDB" id="10273148at2759"/>
<keyword evidence="1" id="KW-0812">Transmembrane</keyword>
<protein>
    <submittedName>
        <fullName evidence="2">Uncharacterized protein</fullName>
    </submittedName>
</protein>
<organism evidence="2 3">
    <name type="scientific">Aspergillus fumigatus (strain CBS 144.89 / FGSC A1163 / CEA10)</name>
    <name type="common">Neosartorya fumigata</name>
    <dbReference type="NCBI Taxonomy" id="451804"/>
    <lineage>
        <taxon>Eukaryota</taxon>
        <taxon>Fungi</taxon>
        <taxon>Dikarya</taxon>
        <taxon>Ascomycota</taxon>
        <taxon>Pezizomycotina</taxon>
        <taxon>Eurotiomycetes</taxon>
        <taxon>Eurotiomycetidae</taxon>
        <taxon>Eurotiales</taxon>
        <taxon>Aspergillaceae</taxon>
        <taxon>Aspergillus</taxon>
        <taxon>Aspergillus subgen. Fumigati</taxon>
    </lineage>
</organism>
<reference evidence="2 3" key="1">
    <citation type="journal article" date="2008" name="PLoS Genet.">
        <title>Genomic islands in the pathogenic filamentous fungus Aspergillus fumigatus.</title>
        <authorList>
            <person name="Fedorova N.D."/>
            <person name="Khaldi N."/>
            <person name="Joardar V.S."/>
            <person name="Maiti R."/>
            <person name="Amedeo P."/>
            <person name="Anderson M.J."/>
            <person name="Crabtree J."/>
            <person name="Silva J.C."/>
            <person name="Badger J.H."/>
            <person name="Albarraq A."/>
            <person name="Angiuoli S."/>
            <person name="Bussey H."/>
            <person name="Bowyer P."/>
            <person name="Cotty P.J."/>
            <person name="Dyer P.S."/>
            <person name="Egan A."/>
            <person name="Galens K."/>
            <person name="Fraser-Liggett C.M."/>
            <person name="Haas B.J."/>
            <person name="Inman J.M."/>
            <person name="Kent R."/>
            <person name="Lemieux S."/>
            <person name="Malavazi I."/>
            <person name="Orvis J."/>
            <person name="Roemer T."/>
            <person name="Ronning C.M."/>
            <person name="Sundaram J.P."/>
            <person name="Sutton G."/>
            <person name="Turner G."/>
            <person name="Venter J.C."/>
            <person name="White O.R."/>
            <person name="Whitty B.R."/>
            <person name="Youngman P."/>
            <person name="Wolfe K.H."/>
            <person name="Goldman G.H."/>
            <person name="Wortman J.R."/>
            <person name="Jiang B."/>
            <person name="Denning D.W."/>
            <person name="Nierman W.C."/>
        </authorList>
    </citation>
    <scope>NUCLEOTIDE SEQUENCE [LARGE SCALE GENOMIC DNA]</scope>
    <source>
        <strain evidence="3">CBS 144.89 / FGSC A1163 / CEA10</strain>
    </source>
</reference>
<evidence type="ECO:0000256" key="1">
    <source>
        <dbReference type="SAM" id="Phobius"/>
    </source>
</evidence>
<keyword evidence="1" id="KW-1133">Transmembrane helix</keyword>
<accession>B0Y0N8</accession>
<evidence type="ECO:0000313" key="2">
    <source>
        <dbReference type="EMBL" id="EDP51779.1"/>
    </source>
</evidence>
<dbReference type="AlphaFoldDB" id="B0Y0N8"/>
<evidence type="ECO:0000313" key="3">
    <source>
        <dbReference type="Proteomes" id="UP000001699"/>
    </source>
</evidence>
<proteinExistence type="predicted"/>
<dbReference type="VEuPathDB" id="FungiDB:AFUB_057980"/>
<sequence length="85" mass="10138">MCKDQDYISRCIIQARFEGRGLSVPRHRFPNPQLYKALGFPRRGKPRIYNGVLILLFLYWPWWFGWTPGTELVVGLWRITSDRLI</sequence>
<keyword evidence="1" id="KW-0472">Membrane</keyword>
<dbReference type="Proteomes" id="UP000001699">
    <property type="component" value="Unassembled WGS sequence"/>
</dbReference>